<evidence type="ECO:0000313" key="2">
    <source>
        <dbReference type="Proteomes" id="UP000030143"/>
    </source>
</evidence>
<evidence type="ECO:0008006" key="3">
    <source>
        <dbReference type="Google" id="ProtNLM"/>
    </source>
</evidence>
<gene>
    <name evidence="1" type="ORF">PEX2_034860</name>
</gene>
<dbReference type="OrthoDB" id="5352317at2759"/>
<evidence type="ECO:0000313" key="1">
    <source>
        <dbReference type="EMBL" id="KGO60308.1"/>
    </source>
</evidence>
<dbReference type="RefSeq" id="XP_016601374.1">
    <property type="nucleotide sequence ID" value="XM_016740761.1"/>
</dbReference>
<dbReference type="AlphaFoldDB" id="A0A0A2K091"/>
<comment type="caution">
    <text evidence="1">The sequence shown here is derived from an EMBL/GenBank/DDBJ whole genome shotgun (WGS) entry which is preliminary data.</text>
</comment>
<dbReference type="HOGENOM" id="CLU_117282_0_0_1"/>
<keyword evidence="2" id="KW-1185">Reference proteome</keyword>
<dbReference type="GeneID" id="27676180"/>
<dbReference type="VEuPathDB" id="FungiDB:PEXP_090220"/>
<name>A0A0A2K091_PENEN</name>
<dbReference type="Proteomes" id="UP000030143">
    <property type="component" value="Unassembled WGS sequence"/>
</dbReference>
<proteinExistence type="predicted"/>
<dbReference type="EMBL" id="JQFZ01000076">
    <property type="protein sequence ID" value="KGO60308.1"/>
    <property type="molecule type" value="Genomic_DNA"/>
</dbReference>
<protein>
    <recommendedName>
        <fullName evidence="3">Small secreted protein</fullName>
    </recommendedName>
</protein>
<organism evidence="1 2">
    <name type="scientific">Penicillium expansum</name>
    <name type="common">Blue mold rot fungus</name>
    <dbReference type="NCBI Taxonomy" id="27334"/>
    <lineage>
        <taxon>Eukaryota</taxon>
        <taxon>Fungi</taxon>
        <taxon>Dikarya</taxon>
        <taxon>Ascomycota</taxon>
        <taxon>Pezizomycotina</taxon>
        <taxon>Eurotiomycetes</taxon>
        <taxon>Eurotiomycetidae</taxon>
        <taxon>Eurotiales</taxon>
        <taxon>Aspergillaceae</taxon>
        <taxon>Penicillium</taxon>
    </lineage>
</organism>
<reference evidence="1 2" key="1">
    <citation type="journal article" date="2015" name="Mol. Plant Microbe Interact.">
        <title>Genome, transcriptome, and functional analyses of Penicillium expansum provide new insights into secondary metabolism and pathogenicity.</title>
        <authorList>
            <person name="Ballester A.R."/>
            <person name="Marcet-Houben M."/>
            <person name="Levin E."/>
            <person name="Sela N."/>
            <person name="Selma-Lazaro C."/>
            <person name="Carmona L."/>
            <person name="Wisniewski M."/>
            <person name="Droby S."/>
            <person name="Gonzalez-Candelas L."/>
            <person name="Gabaldon T."/>
        </authorList>
    </citation>
    <scope>NUCLEOTIDE SEQUENCE [LARGE SCALE GENOMIC DNA]</scope>
    <source>
        <strain evidence="1 2">MD-8</strain>
    </source>
</reference>
<dbReference type="PhylomeDB" id="A0A0A2K091"/>
<sequence length="198" mass="20755">MNVTCNELKLDITYGRKDLNSFISPRLSSSFSSTYLKTKQSNQLLNLSITIMQLTQLLLATGLLASSAFAAPADTSAKSMMANSPQWTLQNTKRVCNAADTSCTWTFGIYPGAGSATPCTYVVGGSPASRANGGPATCGGYTVTSGWSGQFGEGNGFTTLSVVDNGSRQIIWPAYTDKQLAGGVVVKPDQSYAPAALP</sequence>
<accession>A0A0A2K091</accession>